<dbReference type="InterPro" id="IPR000504">
    <property type="entry name" value="RRM_dom"/>
</dbReference>
<keyword evidence="7" id="KW-1185">Reference proteome</keyword>
<keyword evidence="1" id="KW-0694">RNA-binding</keyword>
<proteinExistence type="predicted"/>
<accession>A0A9P1BLF0</accession>
<organism evidence="4">
    <name type="scientific">Cladocopium goreaui</name>
    <dbReference type="NCBI Taxonomy" id="2562237"/>
    <lineage>
        <taxon>Eukaryota</taxon>
        <taxon>Sar</taxon>
        <taxon>Alveolata</taxon>
        <taxon>Dinophyceae</taxon>
        <taxon>Suessiales</taxon>
        <taxon>Symbiodiniaceae</taxon>
        <taxon>Cladocopium</taxon>
    </lineage>
</organism>
<name>A0A9P1BLF0_9DINO</name>
<dbReference type="InterPro" id="IPR007201">
    <property type="entry name" value="Mei2-like_Rrm_C"/>
</dbReference>
<evidence type="ECO:0000313" key="4">
    <source>
        <dbReference type="EMBL" id="CAI3974558.1"/>
    </source>
</evidence>
<dbReference type="InterPro" id="IPR035979">
    <property type="entry name" value="RBD_domain_sf"/>
</dbReference>
<reference evidence="4" key="1">
    <citation type="submission" date="2022-10" db="EMBL/GenBank/DDBJ databases">
        <authorList>
            <person name="Chen Y."/>
            <person name="Dougan E. K."/>
            <person name="Chan C."/>
            <person name="Rhodes N."/>
            <person name="Thang M."/>
        </authorList>
    </citation>
    <scope>NUCLEOTIDE SEQUENCE</scope>
</reference>
<evidence type="ECO:0000313" key="7">
    <source>
        <dbReference type="Proteomes" id="UP001152797"/>
    </source>
</evidence>
<evidence type="ECO:0000313" key="5">
    <source>
        <dbReference type="EMBL" id="CAL1127933.1"/>
    </source>
</evidence>
<protein>
    <submittedName>
        <fullName evidence="6">RRM domain-containing protein</fullName>
    </submittedName>
</protein>
<dbReference type="EMBL" id="CAMXCT020000142">
    <property type="protein sequence ID" value="CAL1127933.1"/>
    <property type="molecule type" value="Genomic_DNA"/>
</dbReference>
<dbReference type="AlphaFoldDB" id="A0A9P1BLF0"/>
<evidence type="ECO:0000313" key="6">
    <source>
        <dbReference type="EMBL" id="CAL4761870.1"/>
    </source>
</evidence>
<dbReference type="SUPFAM" id="SSF54928">
    <property type="entry name" value="RNA-binding domain, RBD"/>
    <property type="match status" value="1"/>
</dbReference>
<dbReference type="EMBL" id="CAMXCT030000142">
    <property type="protein sequence ID" value="CAL4761870.1"/>
    <property type="molecule type" value="Genomic_DNA"/>
</dbReference>
<dbReference type="EMBL" id="CAMXCT010000142">
    <property type="protein sequence ID" value="CAI3974558.1"/>
    <property type="molecule type" value="Genomic_DNA"/>
</dbReference>
<reference evidence="5" key="2">
    <citation type="submission" date="2024-04" db="EMBL/GenBank/DDBJ databases">
        <authorList>
            <person name="Chen Y."/>
            <person name="Shah S."/>
            <person name="Dougan E. K."/>
            <person name="Thang M."/>
            <person name="Chan C."/>
        </authorList>
    </citation>
    <scope>NUCLEOTIDE SEQUENCE [LARGE SCALE GENOMIC DNA]</scope>
</reference>
<dbReference type="PROSITE" id="PS50102">
    <property type="entry name" value="RRM"/>
    <property type="match status" value="1"/>
</dbReference>
<dbReference type="Gene3D" id="3.30.70.330">
    <property type="match status" value="1"/>
</dbReference>
<evidence type="ECO:0000256" key="1">
    <source>
        <dbReference type="PROSITE-ProRule" id="PRU00176"/>
    </source>
</evidence>
<dbReference type="GO" id="GO:0003723">
    <property type="term" value="F:RNA binding"/>
    <property type="evidence" value="ECO:0007669"/>
    <property type="project" value="UniProtKB-UniRule"/>
</dbReference>
<comment type="caution">
    <text evidence="4">The sequence shown here is derived from an EMBL/GenBank/DDBJ whole genome shotgun (WGS) entry which is preliminary data.</text>
</comment>
<gene>
    <name evidence="4" type="ORF">C1SCF055_LOCUS2950</name>
</gene>
<evidence type="ECO:0000259" key="3">
    <source>
        <dbReference type="PROSITE" id="PS50102"/>
    </source>
</evidence>
<sequence>MAQVFQVKNTFLDLDEGLEFAFHKRQQSEPATRQVDFKDHLIVPVSAGSRCESPEKMPRVVTGDDLDFLPCPAKECQPGYSAEWNSISNAGPEMSSNYLMPSINSDGSNILWHYPNGCGGVAMQTFMPGKMMFDAGYQSYQEYPGEAPAGEVLQMGKDFHLNFIKTEVSDASFPRSGRSGAGGTTLPWGETPSMQASPHSSRQTSPQNAEIEIPSNWQSATTVMARNLPNKYNQQMLIDELNSAGFSGTYDFLYLPIDPETNANRGYAFINFISPSYAWMMRTAYEGRKMGKFNSDKVVSVVPAALQGFEANYSHYSTARVMRGAPQTRPLFLRECQKVKTERRRGGKRTQGSLIDMAIRQKGEGRPHETTSYFGLTGNTDEQSLMSRPERSQVRFCQNCGGKAQAGFRFCQFCGTSLHCEVWGA</sequence>
<evidence type="ECO:0000256" key="2">
    <source>
        <dbReference type="SAM" id="MobiDB-lite"/>
    </source>
</evidence>
<dbReference type="OrthoDB" id="417481at2759"/>
<feature type="domain" description="RRM" evidence="3">
    <location>
        <begin position="221"/>
        <end position="306"/>
    </location>
</feature>
<dbReference type="CDD" id="cd12277">
    <property type="entry name" value="RRM3_MEI2_EAR1_like"/>
    <property type="match status" value="1"/>
</dbReference>
<feature type="compositionally biased region" description="Polar residues" evidence="2">
    <location>
        <begin position="192"/>
        <end position="208"/>
    </location>
</feature>
<feature type="region of interest" description="Disordered" evidence="2">
    <location>
        <begin position="172"/>
        <end position="214"/>
    </location>
</feature>
<dbReference type="InterPro" id="IPR012677">
    <property type="entry name" value="Nucleotide-bd_a/b_plait_sf"/>
</dbReference>
<dbReference type="Proteomes" id="UP001152797">
    <property type="component" value="Unassembled WGS sequence"/>
</dbReference>
<dbReference type="Pfam" id="PF04059">
    <property type="entry name" value="RRM_2"/>
    <property type="match status" value="1"/>
</dbReference>